<protein>
    <recommendedName>
        <fullName evidence="1">acetate--CoA ligase</fullName>
        <ecNumber evidence="1">6.2.1.1</ecNumber>
    </recommendedName>
</protein>
<evidence type="ECO:0000256" key="2">
    <source>
        <dbReference type="ARBA" id="ARBA00022598"/>
    </source>
</evidence>
<comment type="caution">
    <text evidence="8">The sequence shown here is derived from an EMBL/GenBank/DDBJ whole genome shotgun (WGS) entry which is preliminary data.</text>
</comment>
<dbReference type="Pfam" id="PF13193">
    <property type="entry name" value="AMP-binding_C"/>
    <property type="match status" value="1"/>
</dbReference>
<dbReference type="InterPro" id="IPR000873">
    <property type="entry name" value="AMP-dep_synth/lig_dom"/>
</dbReference>
<feature type="domain" description="AMP-dependent synthetase/ligase" evidence="6">
    <location>
        <begin position="13"/>
        <end position="184"/>
    </location>
</feature>
<dbReference type="InterPro" id="IPR042099">
    <property type="entry name" value="ANL_N_sf"/>
</dbReference>
<keyword evidence="2" id="KW-0436">Ligase</keyword>
<evidence type="ECO:0000256" key="4">
    <source>
        <dbReference type="ARBA" id="ARBA00022840"/>
    </source>
</evidence>
<dbReference type="InterPro" id="IPR025110">
    <property type="entry name" value="AMP-bd_C"/>
</dbReference>
<dbReference type="Gene3D" id="3.40.50.12780">
    <property type="entry name" value="N-terminal domain of ligase-like"/>
    <property type="match status" value="1"/>
</dbReference>
<proteinExistence type="predicted"/>
<evidence type="ECO:0000256" key="1">
    <source>
        <dbReference type="ARBA" id="ARBA00013275"/>
    </source>
</evidence>
<dbReference type="GO" id="GO:0003987">
    <property type="term" value="F:acetate-CoA ligase activity"/>
    <property type="evidence" value="ECO:0007669"/>
    <property type="project" value="UniProtKB-EC"/>
</dbReference>
<dbReference type="Gene3D" id="3.30.300.30">
    <property type="match status" value="1"/>
</dbReference>
<keyword evidence="4" id="KW-0067">ATP-binding</keyword>
<dbReference type="GO" id="GO:0006085">
    <property type="term" value="P:acetyl-CoA biosynthetic process"/>
    <property type="evidence" value="ECO:0007669"/>
    <property type="project" value="TreeGrafter"/>
</dbReference>
<dbReference type="Pfam" id="PF00501">
    <property type="entry name" value="AMP-binding"/>
    <property type="match status" value="1"/>
</dbReference>
<name>A0A1X1ZF69_9MYCO</name>
<dbReference type="GO" id="GO:0005524">
    <property type="term" value="F:ATP binding"/>
    <property type="evidence" value="ECO:0007669"/>
    <property type="project" value="UniProtKB-KW"/>
</dbReference>
<accession>A0A1X1ZF69</accession>
<evidence type="ECO:0000256" key="3">
    <source>
        <dbReference type="ARBA" id="ARBA00022741"/>
    </source>
</evidence>
<dbReference type="EMBL" id="LQPJ01000116">
    <property type="protein sequence ID" value="ORW21978.1"/>
    <property type="molecule type" value="Genomic_DNA"/>
</dbReference>
<dbReference type="SUPFAM" id="SSF56801">
    <property type="entry name" value="Acetyl-CoA synthetase-like"/>
    <property type="match status" value="1"/>
</dbReference>
<feature type="domain" description="AMP-binding enzyme C-terminal" evidence="7">
    <location>
        <begin position="248"/>
        <end position="326"/>
    </location>
</feature>
<dbReference type="PANTHER" id="PTHR24095">
    <property type="entry name" value="ACETYL-COENZYME A SYNTHETASE"/>
    <property type="match status" value="1"/>
</dbReference>
<dbReference type="AlphaFoldDB" id="A0A1X1ZF69"/>
<dbReference type="InterPro" id="IPR045851">
    <property type="entry name" value="AMP-bd_C_sf"/>
</dbReference>
<dbReference type="PANTHER" id="PTHR24095:SF14">
    <property type="entry name" value="ACETYL-COENZYME A SYNTHETASE 1"/>
    <property type="match status" value="1"/>
</dbReference>
<evidence type="ECO:0000256" key="5">
    <source>
        <dbReference type="ARBA" id="ARBA00022990"/>
    </source>
</evidence>
<keyword evidence="9" id="KW-1185">Reference proteome</keyword>
<dbReference type="STRING" id="153971.AWC19_13585"/>
<keyword evidence="3" id="KW-0547">Nucleotide-binding</keyword>
<gene>
    <name evidence="8" type="ORF">AWC19_13585</name>
</gene>
<evidence type="ECO:0000313" key="8">
    <source>
        <dbReference type="EMBL" id="ORW21978.1"/>
    </source>
</evidence>
<reference evidence="8 9" key="1">
    <citation type="submission" date="2016-01" db="EMBL/GenBank/DDBJ databases">
        <title>The new phylogeny of the genus Mycobacterium.</title>
        <authorList>
            <person name="Tarcisio F."/>
            <person name="Conor M."/>
            <person name="Antonella G."/>
            <person name="Elisabetta G."/>
            <person name="Giulia F.S."/>
            <person name="Sara T."/>
            <person name="Anna F."/>
            <person name="Clotilde B."/>
            <person name="Roberto B."/>
            <person name="Veronica D.S."/>
            <person name="Fabio R."/>
            <person name="Monica P."/>
            <person name="Olivier J."/>
            <person name="Enrico T."/>
            <person name="Nicola S."/>
        </authorList>
    </citation>
    <scope>NUCLEOTIDE SEQUENCE [LARGE SCALE GENOMIC DNA]</scope>
    <source>
        <strain evidence="8 9">DSM 44572</strain>
    </source>
</reference>
<evidence type="ECO:0000259" key="6">
    <source>
        <dbReference type="Pfam" id="PF00501"/>
    </source>
</evidence>
<evidence type="ECO:0000259" key="7">
    <source>
        <dbReference type="Pfam" id="PF13193"/>
    </source>
</evidence>
<dbReference type="EC" id="6.2.1.1" evidence="1"/>
<evidence type="ECO:0000313" key="9">
    <source>
        <dbReference type="Proteomes" id="UP000193529"/>
    </source>
</evidence>
<organism evidence="8 9">
    <name type="scientific">Mycobacterium palustre</name>
    <dbReference type="NCBI Taxonomy" id="153971"/>
    <lineage>
        <taxon>Bacteria</taxon>
        <taxon>Bacillati</taxon>
        <taxon>Actinomycetota</taxon>
        <taxon>Actinomycetes</taxon>
        <taxon>Mycobacteriales</taxon>
        <taxon>Mycobacteriaceae</taxon>
        <taxon>Mycobacterium</taxon>
        <taxon>Mycobacterium simiae complex</taxon>
    </lineage>
</organism>
<keyword evidence="5" id="KW-0007">Acetylation</keyword>
<sequence>MPYGAAIDLAFTMDLSPGDRLCWPSDMGWLVGPLTSVVTLALGATLVLFEGVMDYPGPDRLWQLVERYQLTHLGIAPTSARILALAGDQWVDRYSLDSLRILPSTGEPWTIPAWRWLHRHVGRGRAAIINWSGGTEIGGGILGGSPIVETAEGRFAGPVPGMSADVVDDEGASITDEIGELVLNRTTPSMTNNLWHDSDRYLKTYWSRFPGRWQQGDQAIRHNDGSWELPGRSDDVIKVAGKRVGPAELEALALGVPGVALAGAVGLPHHRKGLVPVIAITLSDTAGAPTDVAAAVSAAVERAMGKPMRPEAVVVVDELPVTRSNKVHRRALRCWLADTDAGDLAALANPQCQNAVREAGRACMS</sequence>
<dbReference type="Proteomes" id="UP000193529">
    <property type="component" value="Unassembled WGS sequence"/>
</dbReference>